<evidence type="ECO:0000259" key="3">
    <source>
        <dbReference type="Pfam" id="PF13600"/>
    </source>
</evidence>
<organism evidence="4 5">
    <name type="scientific">Ascaris lumbricoides</name>
    <name type="common">Giant roundworm</name>
    <dbReference type="NCBI Taxonomy" id="6252"/>
    <lineage>
        <taxon>Eukaryota</taxon>
        <taxon>Metazoa</taxon>
        <taxon>Ecdysozoa</taxon>
        <taxon>Nematoda</taxon>
        <taxon>Chromadorea</taxon>
        <taxon>Rhabditida</taxon>
        <taxon>Spirurina</taxon>
        <taxon>Ascaridomorpha</taxon>
        <taxon>Ascaridoidea</taxon>
        <taxon>Ascarididae</taxon>
        <taxon>Ascaris</taxon>
    </lineage>
</organism>
<feature type="coiled-coil region" evidence="1">
    <location>
        <begin position="82"/>
        <end position="158"/>
    </location>
</feature>
<keyword evidence="4" id="KW-1185">Reference proteome</keyword>
<dbReference type="InterPro" id="IPR011935">
    <property type="entry name" value="CHP02231"/>
</dbReference>
<dbReference type="Pfam" id="PF13598">
    <property type="entry name" value="DUF4139"/>
    <property type="match status" value="1"/>
</dbReference>
<proteinExistence type="predicted"/>
<evidence type="ECO:0000313" key="5">
    <source>
        <dbReference type="WBParaSite" id="ALUE_0001642401-mRNA-1"/>
    </source>
</evidence>
<keyword evidence="1" id="KW-0175">Coiled coil</keyword>
<evidence type="ECO:0000313" key="4">
    <source>
        <dbReference type="Proteomes" id="UP000036681"/>
    </source>
</evidence>
<feature type="domain" description="DUF4139" evidence="2">
    <location>
        <begin position="282"/>
        <end position="358"/>
    </location>
</feature>
<name>A0A0M3IEB1_ASCLU</name>
<dbReference type="Pfam" id="PF13600">
    <property type="entry name" value="DUF4140"/>
    <property type="match status" value="1"/>
</dbReference>
<evidence type="ECO:0000259" key="2">
    <source>
        <dbReference type="Pfam" id="PF13598"/>
    </source>
</evidence>
<evidence type="ECO:0000256" key="1">
    <source>
        <dbReference type="SAM" id="Coils"/>
    </source>
</evidence>
<protein>
    <submittedName>
        <fullName evidence="5">DUF4140 domain-containing protein</fullName>
    </submittedName>
</protein>
<dbReference type="PANTHER" id="PTHR31005:SF10">
    <property type="entry name" value="DUF4140 DOMAIN-CONTAINING PROTEIN"/>
    <property type="match status" value="1"/>
</dbReference>
<sequence length="360" mass="40466">MSHEGVHTHLLEARSLPTKSVVVYGDRAEVKRIVKCDLYSGRNELIIQNVSAVIERQSLRVDGRDAATIQEVRYQESPIDANSNENDEVHELEERKSELETEKALVDDQLSILRKRVEVLDGVATQVNIFVHELEERKSELETEKALVDDQLSILRKRVEVLDGVATQISRNISPSTSSTTESRDANANRISACSSSSNAPFVLNENTVTHLTHFLDFYGQTAADLKMQIRKQTKHADSLSQKIDRLERQIDQLRCGLEYDNVKRNISIIVDAEVAAPSEFHVSYQVYCASWKPSYDIRVSTANDKKETTSLTMWYYGVIEQNTGEDWKASELVLSTATPSIGGCVPPLSTLAASFRPRK</sequence>
<feature type="domain" description="DUF4140" evidence="3">
    <location>
        <begin position="21"/>
        <end position="120"/>
    </location>
</feature>
<dbReference type="AlphaFoldDB" id="A0A0M3IEB1"/>
<dbReference type="WBParaSite" id="ALUE_0001642401-mRNA-1">
    <property type="protein sequence ID" value="ALUE_0001642401-mRNA-1"/>
    <property type="gene ID" value="ALUE_0001642401"/>
</dbReference>
<dbReference type="NCBIfam" id="TIGR02231">
    <property type="entry name" value="mucoidy inhibitor MuiA family protein"/>
    <property type="match status" value="1"/>
</dbReference>
<feature type="coiled-coil region" evidence="1">
    <location>
        <begin position="230"/>
        <end position="257"/>
    </location>
</feature>
<reference evidence="5" key="1">
    <citation type="submission" date="2017-02" db="UniProtKB">
        <authorList>
            <consortium name="WormBaseParasite"/>
        </authorList>
    </citation>
    <scope>IDENTIFICATION</scope>
</reference>
<dbReference type="Proteomes" id="UP000036681">
    <property type="component" value="Unplaced"/>
</dbReference>
<dbReference type="InterPro" id="IPR025554">
    <property type="entry name" value="DUF4140"/>
</dbReference>
<dbReference type="InterPro" id="IPR037291">
    <property type="entry name" value="DUF4139"/>
</dbReference>
<accession>A0A0M3IEB1</accession>
<dbReference type="PANTHER" id="PTHR31005">
    <property type="entry name" value="DUF4139 DOMAIN-CONTAINING PROTEIN"/>
    <property type="match status" value="1"/>
</dbReference>